<dbReference type="EMBL" id="CP003614">
    <property type="protein sequence ID" value="AFZ07275.1"/>
    <property type="molecule type" value="Genomic_DNA"/>
</dbReference>
<dbReference type="CDD" id="cd03801">
    <property type="entry name" value="GT4_PimA-like"/>
    <property type="match status" value="1"/>
</dbReference>
<reference evidence="3 4" key="1">
    <citation type="submission" date="2012-05" db="EMBL/GenBank/DDBJ databases">
        <title>Finished chromosome of genome of Oscillatoria sp. PCC 7112.</title>
        <authorList>
            <consortium name="US DOE Joint Genome Institute"/>
            <person name="Gugger M."/>
            <person name="Coursin T."/>
            <person name="Rippka R."/>
            <person name="Tandeau De Marsac N."/>
            <person name="Huntemann M."/>
            <person name="Wei C.-L."/>
            <person name="Han J."/>
            <person name="Detter J.C."/>
            <person name="Han C."/>
            <person name="Tapia R."/>
            <person name="Davenport K."/>
            <person name="Daligault H."/>
            <person name="Erkkila T."/>
            <person name="Gu W."/>
            <person name="Munk A.C.C."/>
            <person name="Teshima H."/>
            <person name="Xu Y."/>
            <person name="Chain P."/>
            <person name="Chen A."/>
            <person name="Krypides N."/>
            <person name="Mavromatis K."/>
            <person name="Markowitz V."/>
            <person name="Szeto E."/>
            <person name="Ivanova N."/>
            <person name="Mikhailova N."/>
            <person name="Ovchinnikova G."/>
            <person name="Pagani I."/>
            <person name="Pati A."/>
            <person name="Goodwin L."/>
            <person name="Peters L."/>
            <person name="Pitluck S."/>
            <person name="Woyke T."/>
            <person name="Kerfeld C."/>
        </authorList>
    </citation>
    <scope>NUCLEOTIDE SEQUENCE [LARGE SCALE GENOMIC DNA]</scope>
    <source>
        <strain evidence="3 4">PCC 7112</strain>
    </source>
</reference>
<dbReference type="CDD" id="cd00761">
    <property type="entry name" value="Glyco_tranf_GTA_type"/>
    <property type="match status" value="1"/>
</dbReference>
<dbReference type="GO" id="GO:0016757">
    <property type="term" value="F:glycosyltransferase activity"/>
    <property type="evidence" value="ECO:0007669"/>
    <property type="project" value="InterPro"/>
</dbReference>
<proteinExistence type="predicted"/>
<dbReference type="eggNOG" id="COG1216">
    <property type="taxonomic scope" value="Bacteria"/>
</dbReference>
<dbReference type="InterPro" id="IPR001296">
    <property type="entry name" value="Glyco_trans_1"/>
</dbReference>
<organism evidence="3 4">
    <name type="scientific">Phormidium nigroviride PCC 7112</name>
    <dbReference type="NCBI Taxonomy" id="179408"/>
    <lineage>
        <taxon>Bacteria</taxon>
        <taxon>Bacillati</taxon>
        <taxon>Cyanobacteriota</taxon>
        <taxon>Cyanophyceae</taxon>
        <taxon>Oscillatoriophycideae</taxon>
        <taxon>Oscillatoriales</taxon>
        <taxon>Oscillatoriaceae</taxon>
        <taxon>Phormidium</taxon>
    </lineage>
</organism>
<dbReference type="eggNOG" id="COG0438">
    <property type="taxonomic scope" value="Bacteria"/>
</dbReference>
<dbReference type="Proteomes" id="UP000010478">
    <property type="component" value="Chromosome"/>
</dbReference>
<dbReference type="STRING" id="179408.Osc7112_2875"/>
<keyword evidence="4" id="KW-1185">Reference proteome</keyword>
<dbReference type="RefSeq" id="WP_015176558.1">
    <property type="nucleotide sequence ID" value="NC_019729.1"/>
</dbReference>
<dbReference type="Gene3D" id="3.90.550.10">
    <property type="entry name" value="Spore Coat Polysaccharide Biosynthesis Protein SpsA, Chain A"/>
    <property type="match status" value="2"/>
</dbReference>
<dbReference type="KEGG" id="oni:Osc7112_2875"/>
<dbReference type="InterPro" id="IPR001173">
    <property type="entry name" value="Glyco_trans_2-like"/>
</dbReference>
<keyword evidence="3" id="KW-0808">Transferase</keyword>
<dbReference type="PANTHER" id="PTHR43685">
    <property type="entry name" value="GLYCOSYLTRANSFERASE"/>
    <property type="match status" value="1"/>
</dbReference>
<evidence type="ECO:0000259" key="2">
    <source>
        <dbReference type="Pfam" id="PF00535"/>
    </source>
</evidence>
<evidence type="ECO:0000313" key="3">
    <source>
        <dbReference type="EMBL" id="AFZ07275.1"/>
    </source>
</evidence>
<dbReference type="PATRIC" id="fig|179408.3.peg.3527"/>
<dbReference type="InterPro" id="IPR029044">
    <property type="entry name" value="Nucleotide-diphossugar_trans"/>
</dbReference>
<dbReference type="Gene3D" id="3.40.50.2000">
    <property type="entry name" value="Glycogen Phosphorylase B"/>
    <property type="match status" value="2"/>
</dbReference>
<feature type="domain" description="Glycosyltransferase 2-like" evidence="2">
    <location>
        <begin position="11"/>
        <end position="168"/>
    </location>
</feature>
<evidence type="ECO:0000313" key="4">
    <source>
        <dbReference type="Proteomes" id="UP000010478"/>
    </source>
</evidence>
<dbReference type="PANTHER" id="PTHR43685:SF11">
    <property type="entry name" value="GLYCOSYLTRANSFERASE TAGX-RELATED"/>
    <property type="match status" value="1"/>
</dbReference>
<protein>
    <submittedName>
        <fullName evidence="3">Glycosyl transferase family 2</fullName>
    </submittedName>
</protein>
<accession>K9VJ53</accession>
<name>K9VJ53_9CYAN</name>
<sequence length="1170" mass="134024">MSIANPTPRVSVIIPAYNGDRYIAQAVESVISQTYKNWEIIVVDDGSSDDTRQVLQPYFDKIRYVYQENQGVAAARNRGIQESRGELIAFLDQDDFFLSDKLAGQVALFDAQPSLGIVNSGWRIVKEQGESICDIKPWEYFPQLDLKTWIVYMPLLPSAMMFSRAWLERVGGFDSQYDSVDDADLIVRLSLSGCEAVWLPQVTVCYRQHGQNVSIQRALKQASLSIKLKQNFFSIADLPEDIRQLEKQAFYEALTWMAWQLYYSGYPAEMTEYLQKSLDYTPYSLTATIADWVKRITEIAKTYGCNIDAICIRKLPEWKDLMDSIITPQKVRVSVIIPAYNCERYIVRAVESVLGQTYQNWEIIVVDDGSTDNTRQVLAPYLDLIQYVYQENQGAAIARNHACKLAKGEFLAFLDADDFFLPEKLEKQVACFDADPTLDMVQTGWVIVGKNDEGIYGVKPWEEAPKLDLEAFVLYKSVRPSAMMLRREWWERLGGFDRRLPPTEDLDFVLRLALKGCKSVWLKEILTCYRQHDSNIMSNGSKLMKNTEILMEQFFARPDLPQRIRDLKRAERYKCFVWIAWRMYRDGYLAEMVESLEKSLYYTRLTGTETVFNWLETFKGVSEQYGYNFDAYALTNLQEWQDIVAIAANNPYQFQSAPSSTSPPPRQHVLLYTEDSGVGGLAQFNHSLMCKLAADGYRVTSVQSQASNPLIIEQKQLGIEHIWLEFDTMKEFLRIAYNLDDAQKIYAQARPDLIIFSDGWPMANFAAKQVAIEQNIPYIISLGYINRNYETFDRGDQIPYFDAVAYQYIVAKAAVAVSHENLNLFQSLFKARLERGKVIYYGRPNSYFEPPNLSTRQRLRQEQGIPENAVVCFTAARLTPIKGYQYQLQAIAQLKNRPIWSQIYFVWAGPGSTTHDNMEPELRATVSKLGVEEQVKFLGQRWDIADWLDASDIFILSSQAEGMPLAIMEAMAKGLPVIATAVSGIPEELGDTGKLLPDPTIDPEGTVKELVQTVEIWAENPESRRLAGQACKARAQELFKEERMLREYGEIIEQAFVSDGESDSFSISPKLKKQVQQVDSLLKYYYLVWKAWEAYNRGDMSEMASNLQSAWACTPYFTTETIFDWVKNFGIFAAEKGVPFDTNELIKSRSWQQVIESIQGFEVFSSVRYN</sequence>
<feature type="domain" description="Glycosyl transferase family 1" evidence="1">
    <location>
        <begin position="856"/>
        <end position="1030"/>
    </location>
</feature>
<dbReference type="Pfam" id="PF00534">
    <property type="entry name" value="Glycos_transf_1"/>
    <property type="match status" value="1"/>
</dbReference>
<dbReference type="Pfam" id="PF00535">
    <property type="entry name" value="Glycos_transf_2"/>
    <property type="match status" value="2"/>
</dbReference>
<dbReference type="AlphaFoldDB" id="K9VJ53"/>
<dbReference type="HOGENOM" id="CLU_008288_0_0_3"/>
<dbReference type="InterPro" id="IPR050834">
    <property type="entry name" value="Glycosyltransf_2"/>
</dbReference>
<dbReference type="SUPFAM" id="SSF53756">
    <property type="entry name" value="UDP-Glycosyltransferase/glycogen phosphorylase"/>
    <property type="match status" value="1"/>
</dbReference>
<dbReference type="OrthoDB" id="440227at2"/>
<evidence type="ECO:0000259" key="1">
    <source>
        <dbReference type="Pfam" id="PF00534"/>
    </source>
</evidence>
<dbReference type="SUPFAM" id="SSF53448">
    <property type="entry name" value="Nucleotide-diphospho-sugar transferases"/>
    <property type="match status" value="2"/>
</dbReference>
<feature type="domain" description="Glycosyltransferase 2-like" evidence="2">
    <location>
        <begin position="334"/>
        <end position="457"/>
    </location>
</feature>
<gene>
    <name evidence="3" type="ORF">Osc7112_2875</name>
</gene>